<protein>
    <submittedName>
        <fullName evidence="2">DUF4856 domain-containing protein</fullName>
    </submittedName>
</protein>
<reference evidence="2" key="1">
    <citation type="submission" date="2022-04" db="EMBL/GenBank/DDBJ databases">
        <authorList>
            <person name="Ren T."/>
        </authorList>
    </citation>
    <scope>NUCLEOTIDE SEQUENCE</scope>
    <source>
        <strain evidence="2">F63249</strain>
    </source>
</reference>
<name>A0ABT0HBA3_9FLAO</name>
<dbReference type="InterPro" id="IPR032331">
    <property type="entry name" value="DUF4856"/>
</dbReference>
<gene>
    <name evidence="2" type="ORF">MUY34_13565</name>
</gene>
<evidence type="ECO:0000313" key="2">
    <source>
        <dbReference type="EMBL" id="MCK8481654.1"/>
    </source>
</evidence>
<keyword evidence="3" id="KW-1185">Reference proteome</keyword>
<dbReference type="PROSITE" id="PS51257">
    <property type="entry name" value="PROKAR_LIPOPROTEIN"/>
    <property type="match status" value="1"/>
</dbReference>
<dbReference type="EMBL" id="JALPQF010000014">
    <property type="protein sequence ID" value="MCK8481654.1"/>
    <property type="molecule type" value="Genomic_DNA"/>
</dbReference>
<dbReference type="Pfam" id="PF16148">
    <property type="entry name" value="DUF4856"/>
    <property type="match status" value="1"/>
</dbReference>
<keyword evidence="1" id="KW-0732">Signal</keyword>
<accession>A0ABT0HBA3</accession>
<evidence type="ECO:0000256" key="1">
    <source>
        <dbReference type="SAM" id="SignalP"/>
    </source>
</evidence>
<proteinExistence type="predicted"/>
<feature type="signal peptide" evidence="1">
    <location>
        <begin position="1"/>
        <end position="21"/>
    </location>
</feature>
<feature type="chain" id="PRO_5045169522" evidence="1">
    <location>
        <begin position="22"/>
        <end position="399"/>
    </location>
</feature>
<organism evidence="2 3">
    <name type="scientific">Psychroserpens algicola</name>
    <dbReference type="NCBI Taxonomy" id="1719034"/>
    <lineage>
        <taxon>Bacteria</taxon>
        <taxon>Pseudomonadati</taxon>
        <taxon>Bacteroidota</taxon>
        <taxon>Flavobacteriia</taxon>
        <taxon>Flavobacteriales</taxon>
        <taxon>Flavobacteriaceae</taxon>
        <taxon>Psychroserpens</taxon>
    </lineage>
</organism>
<dbReference type="RefSeq" id="WP_248413510.1">
    <property type="nucleotide sequence ID" value="NZ_JALPQF010000014.1"/>
</dbReference>
<comment type="caution">
    <text evidence="2">The sequence shown here is derived from an EMBL/GenBank/DDBJ whole genome shotgun (WGS) entry which is preliminary data.</text>
</comment>
<evidence type="ECO:0000313" key="3">
    <source>
        <dbReference type="Proteomes" id="UP001203687"/>
    </source>
</evidence>
<sequence>MKRLALSLCVLASLFTSCSSDDDNTTGGQQIETPITYSFERNGESTVNFGGQTTRIAMAGELASALLDNTNTEIQLDGMFAHVEGEADFSDADLNASDKSIRSKVAASKDFFSANATLSAAIKAEFDAWIEDQATTVFPNWDATATAGSAGQLQQAGGGSIRYINGKGFELNQVVAKGLIGGLMTDQMLNNYLSPAVLDEGSNIENNDNDIVEDGKTYTTMEHKWDEAYGYLYGAEIDATMPILGADSFLNNYLNRLENDEDFAGIAQTVFDAFKLGRAAIVAKDYNLRDAQAEIIRTQISKVSAVRAVHYLQAGKQKLAENDMASAFHQLSEGLGFIYSLQFTREPNSTQPYFTNTEVMAFMNTLSEGNGFWDVTAETLDAISQEIADRFDFTVEAAN</sequence>
<dbReference type="Proteomes" id="UP001203687">
    <property type="component" value="Unassembled WGS sequence"/>
</dbReference>